<keyword evidence="1" id="KW-1133">Transmembrane helix</keyword>
<organism evidence="2 3">
    <name type="scientific">Paraburkholderia sacchari</name>
    <dbReference type="NCBI Taxonomy" id="159450"/>
    <lineage>
        <taxon>Bacteria</taxon>
        <taxon>Pseudomonadati</taxon>
        <taxon>Pseudomonadota</taxon>
        <taxon>Betaproteobacteria</taxon>
        <taxon>Burkholderiales</taxon>
        <taxon>Burkholderiaceae</taxon>
        <taxon>Paraburkholderia</taxon>
    </lineage>
</organism>
<gene>
    <name evidence="2" type="ORF">NH14_026395</name>
</gene>
<evidence type="ECO:0000313" key="2">
    <source>
        <dbReference type="EMBL" id="NLP64623.1"/>
    </source>
</evidence>
<dbReference type="EMBL" id="JTDB02000009">
    <property type="protein sequence ID" value="NLP64623.1"/>
    <property type="molecule type" value="Genomic_DNA"/>
</dbReference>
<comment type="caution">
    <text evidence="2">The sequence shown here is derived from an EMBL/GenBank/DDBJ whole genome shotgun (WGS) entry which is preliminary data.</text>
</comment>
<evidence type="ECO:0008006" key="4">
    <source>
        <dbReference type="Google" id="ProtNLM"/>
    </source>
</evidence>
<feature type="transmembrane region" description="Helical" evidence="1">
    <location>
        <begin position="68"/>
        <end position="87"/>
    </location>
</feature>
<dbReference type="AlphaFoldDB" id="A0A8T6ZJC6"/>
<evidence type="ECO:0000256" key="1">
    <source>
        <dbReference type="SAM" id="Phobius"/>
    </source>
</evidence>
<sequence length="217" mass="24207">MADLRVVTGEQDENFDGYRGMQLTSRGPGAIDLYQLPFAAHSYSCFIDAARRNTPWPRSRQWVSVMSALFRLPAIVFIAGLAVFAGAGDAQTTHMPVERHGIPYITGGIGQTEVEAFRAQASQYNLRMTFATKTGSYLADVDVSIWREPHQRLLRVRTHGPFLFVRVPAGRYEIEVHLRSQSLTQTVQVPARGGTETVIRLEDPDKCGVIILCRTAR</sequence>
<reference evidence="2" key="1">
    <citation type="journal article" date="2015" name="Genome Announc.">
        <title>Draft Genome Sequence of the Polyhydroxyalkanoate-Producing Bacterium Burkholderia sacchari LMG 19450 Isolated from Brazilian Sugarcane Plantation Soil.</title>
        <authorList>
            <person name="Alexandrino P.M."/>
            <person name="Mendonca T.T."/>
            <person name="Guaman Bautista L.P."/>
            <person name="Cherix J."/>
            <person name="Lozano-Sakalauskas G.C."/>
            <person name="Fujita A."/>
            <person name="Ramos Filho E."/>
            <person name="Long P."/>
            <person name="Padilla G."/>
            <person name="Taciro M.K."/>
            <person name="Gomez J.G."/>
            <person name="Silva L.F."/>
        </authorList>
    </citation>
    <scope>NUCLEOTIDE SEQUENCE</scope>
    <source>
        <strain evidence="2">LMG 19450</strain>
    </source>
</reference>
<dbReference type="OrthoDB" id="5568005at2"/>
<protein>
    <recommendedName>
        <fullName evidence="4">Carboxypeptidase regulatory-like domain-containing protein</fullName>
    </recommendedName>
</protein>
<dbReference type="Proteomes" id="UP000030460">
    <property type="component" value="Unassembled WGS sequence"/>
</dbReference>
<accession>A0A8T6ZJC6</accession>
<keyword evidence="3" id="KW-1185">Reference proteome</keyword>
<keyword evidence="1" id="KW-0812">Transmembrane</keyword>
<keyword evidence="1" id="KW-0472">Membrane</keyword>
<evidence type="ECO:0000313" key="3">
    <source>
        <dbReference type="Proteomes" id="UP000030460"/>
    </source>
</evidence>
<proteinExistence type="predicted"/>
<reference evidence="2" key="2">
    <citation type="submission" date="2020-04" db="EMBL/GenBank/DDBJ databases">
        <authorList>
            <person name="Alexandrino P."/>
            <person name="Mendonca T."/>
            <person name="Guaman L."/>
            <person name="Cherix J."/>
            <person name="Lozano-Sakalauskas G."/>
            <person name="Fujita A."/>
            <person name="Filho E.R."/>
            <person name="Long P."/>
            <person name="Padilla G."/>
            <person name="Taciro M.K."/>
            <person name="Gomez J.G."/>
            <person name="Silva L.F."/>
            <person name="Torres M."/>
        </authorList>
    </citation>
    <scope>NUCLEOTIDE SEQUENCE</scope>
    <source>
        <strain evidence="2">LMG 19450</strain>
    </source>
</reference>
<name>A0A8T6ZJC6_9BURK</name>
<dbReference type="RefSeq" id="WP_152617201.1">
    <property type="nucleotide sequence ID" value="NZ_CADFGF010000012.1"/>
</dbReference>